<gene>
    <name evidence="2" type="ordered locus">Pyrfu_1186</name>
</gene>
<dbReference type="EMBL" id="CP002838">
    <property type="protein sequence ID" value="AEM39049.1"/>
    <property type="molecule type" value="Genomic_DNA"/>
</dbReference>
<dbReference type="PANTHER" id="PTHR37291:SF1">
    <property type="entry name" value="TYPE IV METHYL-DIRECTED RESTRICTION ENZYME ECOKMCRB SUBUNIT"/>
    <property type="match status" value="1"/>
</dbReference>
<dbReference type="STRING" id="694429.Pyrfu_1186"/>
<dbReference type="AlphaFoldDB" id="G0EFU8"/>
<dbReference type="InParanoid" id="G0EFU8"/>
<dbReference type="InterPro" id="IPR003593">
    <property type="entry name" value="AAA+_ATPase"/>
</dbReference>
<dbReference type="InterPro" id="IPR000595">
    <property type="entry name" value="cNMP-bd_dom"/>
</dbReference>
<sequence>MNSEYRTPRALINEILEWCNVTKMNESSRYALCKLLYSAIQSDKIAFISVVQEYLGLLAGSPEGRVYVSTGDVRHWVDSLRYGRSFGLVPWACGVKREDIGRLDRRGGPHWSNLYYAVANQFISVDNVVEVIPPLNLYNVREHGIIGLGVVVAAEVNPYKKLWSREACPPGSDEPCYSLRWYTLPLMLSVDDEMLQRNRIRVIGVIGEVSRKGRRNCAQSLGEDAGKLVNVLLENLENGTLRDYVELAYNYLRESLVSAVGGAHETDRGLIPNSKVEHVLSPWESILGDLGSVVKRITERLLSSGVYIDRNLVEVFVALVAHSNVLLVGPPGTGKTLLASILADVVNARLVPLTGHAGLTRVDLIGGPVLHGGNVAWRSGVLLRALYYVARGERVLLLLDEVNRMDVDKVFGEFFTIFSSPSPRGWNLRVVCNAICDEAMSYADLDEPAKLVCKSCMDREEFEDKVRSGLRVVATMNTVDFATVFNVGEAFGRRFFKIRVLPSIDENVIRREVEVAANYARSTFDVDVDEEVVRSLVSLLKHLRKDASSSDFVTPLPVGPAMVAGVMEAAAPIAVANGSRTIRMEHVCRALDTLVPVNALLDREWMEKWTGAVWNSCRAKMST</sequence>
<dbReference type="GO" id="GO:0005524">
    <property type="term" value="F:ATP binding"/>
    <property type="evidence" value="ECO:0007669"/>
    <property type="project" value="InterPro"/>
</dbReference>
<dbReference type="GO" id="GO:0016887">
    <property type="term" value="F:ATP hydrolysis activity"/>
    <property type="evidence" value="ECO:0007669"/>
    <property type="project" value="InterPro"/>
</dbReference>
<dbReference type="InterPro" id="IPR027417">
    <property type="entry name" value="P-loop_NTPase"/>
</dbReference>
<dbReference type="PANTHER" id="PTHR37291">
    <property type="entry name" value="5-METHYLCYTOSINE-SPECIFIC RESTRICTION ENZYME B"/>
    <property type="match status" value="1"/>
</dbReference>
<keyword evidence="3" id="KW-1185">Reference proteome</keyword>
<dbReference type="OrthoDB" id="9837at2157"/>
<dbReference type="CDD" id="cd00009">
    <property type="entry name" value="AAA"/>
    <property type="match status" value="1"/>
</dbReference>
<dbReference type="eggNOG" id="arCOG01307">
    <property type="taxonomic scope" value="Archaea"/>
</dbReference>
<dbReference type="PROSITE" id="PS50042">
    <property type="entry name" value="CNMP_BINDING_3"/>
    <property type="match status" value="1"/>
</dbReference>
<reference evidence="2 3" key="1">
    <citation type="journal article" date="2011" name="Stand. Genomic Sci.">
        <title>Complete genome sequence of the hyperthermophilic chemolithoautotroph Pyrolobus fumarii type strain (1A).</title>
        <authorList>
            <person name="Anderson I."/>
            <person name="Goker M."/>
            <person name="Nolan M."/>
            <person name="Lucas S."/>
            <person name="Hammon N."/>
            <person name="Deshpande S."/>
            <person name="Cheng J.F."/>
            <person name="Tapia R."/>
            <person name="Han C."/>
            <person name="Goodwin L."/>
            <person name="Pitluck S."/>
            <person name="Huntemann M."/>
            <person name="Liolios K."/>
            <person name="Ivanova N."/>
            <person name="Pagani I."/>
            <person name="Mavromatis K."/>
            <person name="Ovchinikova G."/>
            <person name="Pati A."/>
            <person name="Chen A."/>
            <person name="Palaniappan K."/>
            <person name="Land M."/>
            <person name="Hauser L."/>
            <person name="Brambilla E.M."/>
            <person name="Huber H."/>
            <person name="Yasawong M."/>
            <person name="Rohde M."/>
            <person name="Spring S."/>
            <person name="Abt B."/>
            <person name="Sikorski J."/>
            <person name="Wirth R."/>
            <person name="Detter J.C."/>
            <person name="Woyke T."/>
            <person name="Bristow J."/>
            <person name="Eisen J.A."/>
            <person name="Markowitz V."/>
            <person name="Hugenholtz P."/>
            <person name="Kyrpides N.C."/>
            <person name="Klenk H.P."/>
            <person name="Lapidus A."/>
        </authorList>
    </citation>
    <scope>NUCLEOTIDE SEQUENCE [LARGE SCALE GENOMIC DNA]</scope>
    <source>
        <strain evidence="3">DSM 11204 / 1A</strain>
    </source>
</reference>
<evidence type="ECO:0000313" key="3">
    <source>
        <dbReference type="Proteomes" id="UP000001037"/>
    </source>
</evidence>
<dbReference type="RefSeq" id="WP_014026726.1">
    <property type="nucleotide sequence ID" value="NC_015931.1"/>
</dbReference>
<dbReference type="KEGG" id="pfm:Pyrfu_1186"/>
<dbReference type="GeneID" id="25394859"/>
<dbReference type="Pfam" id="PF07728">
    <property type="entry name" value="AAA_5"/>
    <property type="match status" value="1"/>
</dbReference>
<dbReference type="eggNOG" id="arCOG03779">
    <property type="taxonomic scope" value="Archaea"/>
</dbReference>
<evidence type="ECO:0000313" key="2">
    <source>
        <dbReference type="EMBL" id="AEM39049.1"/>
    </source>
</evidence>
<dbReference type="SUPFAM" id="SSF52540">
    <property type="entry name" value="P-loop containing nucleoside triphosphate hydrolases"/>
    <property type="match status" value="1"/>
</dbReference>
<dbReference type="InterPro" id="IPR052934">
    <property type="entry name" value="Methyl-DNA_Rec/Restrict_Enz"/>
</dbReference>
<dbReference type="Gene3D" id="3.40.50.300">
    <property type="entry name" value="P-loop containing nucleotide triphosphate hydrolases"/>
    <property type="match status" value="1"/>
</dbReference>
<organism evidence="2 3">
    <name type="scientific">Pyrolobus fumarii (strain DSM 11204 / 1A)</name>
    <dbReference type="NCBI Taxonomy" id="694429"/>
    <lineage>
        <taxon>Archaea</taxon>
        <taxon>Thermoproteota</taxon>
        <taxon>Thermoprotei</taxon>
        <taxon>Desulfurococcales</taxon>
        <taxon>Pyrodictiaceae</taxon>
        <taxon>Pyrolobus</taxon>
    </lineage>
</organism>
<name>G0EFU8_PYRF1</name>
<proteinExistence type="predicted"/>
<dbReference type="SMART" id="SM00382">
    <property type="entry name" value="AAA"/>
    <property type="match status" value="1"/>
</dbReference>
<protein>
    <submittedName>
        <fullName evidence="2">Cyclic nucleotide-binding protein</fullName>
    </submittedName>
</protein>
<dbReference type="Proteomes" id="UP000001037">
    <property type="component" value="Chromosome"/>
</dbReference>
<accession>G0EFU8</accession>
<feature type="domain" description="Cyclic nucleotide-binding" evidence="1">
    <location>
        <begin position="373"/>
        <end position="424"/>
    </location>
</feature>
<dbReference type="HOGENOM" id="CLU_438460_0_0_2"/>
<evidence type="ECO:0000259" key="1">
    <source>
        <dbReference type="PROSITE" id="PS50042"/>
    </source>
</evidence>
<dbReference type="InterPro" id="IPR011704">
    <property type="entry name" value="ATPase_dyneun-rel_AAA"/>
</dbReference>